<accession>A0A7W9SPW5</accession>
<feature type="domain" description="Response regulatory" evidence="3">
    <location>
        <begin position="3"/>
        <end position="125"/>
    </location>
</feature>
<dbReference type="PANTHER" id="PTHR44591:SF3">
    <property type="entry name" value="RESPONSE REGULATORY DOMAIN-CONTAINING PROTEIN"/>
    <property type="match status" value="1"/>
</dbReference>
<evidence type="ECO:0000259" key="3">
    <source>
        <dbReference type="PROSITE" id="PS50110"/>
    </source>
</evidence>
<dbReference type="InterPro" id="IPR011006">
    <property type="entry name" value="CheY-like_superfamily"/>
</dbReference>
<evidence type="ECO:0000313" key="5">
    <source>
        <dbReference type="Proteomes" id="UP000520814"/>
    </source>
</evidence>
<dbReference type="EMBL" id="JACHGW010000002">
    <property type="protein sequence ID" value="MBB6050601.1"/>
    <property type="molecule type" value="Genomic_DNA"/>
</dbReference>
<evidence type="ECO:0000256" key="1">
    <source>
        <dbReference type="ARBA" id="ARBA00022553"/>
    </source>
</evidence>
<dbReference type="SUPFAM" id="SSF52172">
    <property type="entry name" value="CheY-like"/>
    <property type="match status" value="1"/>
</dbReference>
<dbReference type="InterPro" id="IPR050595">
    <property type="entry name" value="Bact_response_regulator"/>
</dbReference>
<dbReference type="Pfam" id="PF00072">
    <property type="entry name" value="Response_reg"/>
    <property type="match status" value="1"/>
</dbReference>
<dbReference type="SMART" id="SM00448">
    <property type="entry name" value="REC"/>
    <property type="match status" value="1"/>
</dbReference>
<protein>
    <submittedName>
        <fullName evidence="4">CheY-like chemotaxis protein</fullName>
    </submittedName>
</protein>
<evidence type="ECO:0000313" key="4">
    <source>
        <dbReference type="EMBL" id="MBB6050601.1"/>
    </source>
</evidence>
<comment type="caution">
    <text evidence="4">The sequence shown here is derived from an EMBL/GenBank/DDBJ whole genome shotgun (WGS) entry which is preliminary data.</text>
</comment>
<name>A0A7W9SPW5_ARMRO</name>
<dbReference type="Proteomes" id="UP000520814">
    <property type="component" value="Unassembled WGS sequence"/>
</dbReference>
<dbReference type="GO" id="GO:0000160">
    <property type="term" value="P:phosphorelay signal transduction system"/>
    <property type="evidence" value="ECO:0007669"/>
    <property type="project" value="InterPro"/>
</dbReference>
<evidence type="ECO:0000256" key="2">
    <source>
        <dbReference type="PROSITE-ProRule" id="PRU00169"/>
    </source>
</evidence>
<dbReference type="RefSeq" id="WP_184195869.1">
    <property type="nucleotide sequence ID" value="NZ_JACHGW010000002.1"/>
</dbReference>
<dbReference type="PANTHER" id="PTHR44591">
    <property type="entry name" value="STRESS RESPONSE REGULATOR PROTEIN 1"/>
    <property type="match status" value="1"/>
</dbReference>
<sequence>MKTILIAEDEPHVRGLIRVHLDRAGYRVEMAENGQQAWERLQRGGIDLLITDGVMPQLNGLELIEKVQTDPVLYSLPICLISLPLYNHLPHAEQITEALVRFRVAAIVPKPFNPMELLHAVNRIFETS</sequence>
<keyword evidence="1 2" id="KW-0597">Phosphoprotein</keyword>
<dbReference type="PROSITE" id="PS50110">
    <property type="entry name" value="RESPONSE_REGULATORY"/>
    <property type="match status" value="1"/>
</dbReference>
<feature type="modified residue" description="4-aspartylphosphate" evidence="2">
    <location>
        <position position="52"/>
    </location>
</feature>
<proteinExistence type="predicted"/>
<organism evidence="4 5">
    <name type="scientific">Armatimonas rosea</name>
    <dbReference type="NCBI Taxonomy" id="685828"/>
    <lineage>
        <taxon>Bacteria</taxon>
        <taxon>Bacillati</taxon>
        <taxon>Armatimonadota</taxon>
        <taxon>Armatimonadia</taxon>
        <taxon>Armatimonadales</taxon>
        <taxon>Armatimonadaceae</taxon>
        <taxon>Armatimonas</taxon>
    </lineage>
</organism>
<keyword evidence="5" id="KW-1185">Reference proteome</keyword>
<dbReference type="AlphaFoldDB" id="A0A7W9SPW5"/>
<reference evidence="4 5" key="1">
    <citation type="submission" date="2020-08" db="EMBL/GenBank/DDBJ databases">
        <title>Genomic Encyclopedia of Type Strains, Phase IV (KMG-IV): sequencing the most valuable type-strain genomes for metagenomic binning, comparative biology and taxonomic classification.</title>
        <authorList>
            <person name="Goeker M."/>
        </authorList>
    </citation>
    <scope>NUCLEOTIDE SEQUENCE [LARGE SCALE GENOMIC DNA]</scope>
    <source>
        <strain evidence="4 5">DSM 23562</strain>
    </source>
</reference>
<gene>
    <name evidence="4" type="ORF">HNQ39_002392</name>
</gene>
<dbReference type="Gene3D" id="3.40.50.2300">
    <property type="match status" value="1"/>
</dbReference>
<dbReference type="InterPro" id="IPR001789">
    <property type="entry name" value="Sig_transdc_resp-reg_receiver"/>
</dbReference>